<proteinExistence type="inferred from homology"/>
<dbReference type="InterPro" id="IPR036604">
    <property type="entry name" value="PurS-like_sf"/>
</dbReference>
<evidence type="ECO:0000256" key="10">
    <source>
        <dbReference type="ARBA" id="ARBA00022962"/>
    </source>
</evidence>
<dbReference type="Gene3D" id="1.10.8.750">
    <property type="entry name" value="Phosphoribosylformylglycinamidine synthase, linker domain"/>
    <property type="match status" value="1"/>
</dbReference>
<dbReference type="Pfam" id="PF13507">
    <property type="entry name" value="GATase_5"/>
    <property type="match status" value="1"/>
</dbReference>
<evidence type="ECO:0000259" key="15">
    <source>
        <dbReference type="Pfam" id="PF02769"/>
    </source>
</evidence>
<gene>
    <name evidence="19" type="ORF">HJC23_000346</name>
</gene>
<reference evidence="19 20" key="1">
    <citation type="journal article" date="2020" name="G3 (Bethesda)">
        <title>Improved Reference Genome for Cyclotella cryptica CCMP332, a Model for Cell Wall Morphogenesis, Salinity Adaptation, and Lipid Production in Diatoms (Bacillariophyta).</title>
        <authorList>
            <person name="Roberts W.R."/>
            <person name="Downey K.M."/>
            <person name="Ruck E.C."/>
            <person name="Traller J.C."/>
            <person name="Alverson A.J."/>
        </authorList>
    </citation>
    <scope>NUCLEOTIDE SEQUENCE [LARGE SCALE GENOMIC DNA]</scope>
    <source>
        <strain evidence="19 20">CCMP332</strain>
    </source>
</reference>
<dbReference type="PANTHER" id="PTHR10099:SF1">
    <property type="entry name" value="PHOSPHORIBOSYLFORMYLGLYCINAMIDINE SYNTHASE"/>
    <property type="match status" value="1"/>
</dbReference>
<keyword evidence="7" id="KW-0658">Purine biosynthesis</keyword>
<evidence type="ECO:0000256" key="14">
    <source>
        <dbReference type="ARBA" id="ARBA00071729"/>
    </source>
</evidence>
<evidence type="ECO:0000259" key="16">
    <source>
        <dbReference type="Pfam" id="PF18072"/>
    </source>
</evidence>
<dbReference type="SUPFAM" id="SSF109736">
    <property type="entry name" value="FGAM synthase PurL, linker domain"/>
    <property type="match status" value="1"/>
</dbReference>
<keyword evidence="5" id="KW-0479">Metal-binding</keyword>
<organism evidence="19 20">
    <name type="scientific">Cyclotella cryptica</name>
    <dbReference type="NCBI Taxonomy" id="29204"/>
    <lineage>
        <taxon>Eukaryota</taxon>
        <taxon>Sar</taxon>
        <taxon>Stramenopiles</taxon>
        <taxon>Ochrophyta</taxon>
        <taxon>Bacillariophyta</taxon>
        <taxon>Coscinodiscophyceae</taxon>
        <taxon>Thalassiosirophycidae</taxon>
        <taxon>Stephanodiscales</taxon>
        <taxon>Stephanodiscaceae</taxon>
        <taxon>Cyclotella</taxon>
    </lineage>
</organism>
<dbReference type="SUPFAM" id="SSF56042">
    <property type="entry name" value="PurM C-terminal domain-like"/>
    <property type="match status" value="2"/>
</dbReference>
<evidence type="ECO:0000259" key="17">
    <source>
        <dbReference type="Pfam" id="PF18076"/>
    </source>
</evidence>
<dbReference type="HAMAP" id="MF_00419">
    <property type="entry name" value="PurL_1"/>
    <property type="match status" value="1"/>
</dbReference>
<evidence type="ECO:0000256" key="13">
    <source>
        <dbReference type="ARBA" id="ARBA00052585"/>
    </source>
</evidence>
<dbReference type="CDD" id="cd01740">
    <property type="entry name" value="GATase1_FGAR_AT"/>
    <property type="match status" value="1"/>
</dbReference>
<evidence type="ECO:0000256" key="11">
    <source>
        <dbReference type="ARBA" id="ARBA00029823"/>
    </source>
</evidence>
<feature type="domain" description="PurM-like C-terminal" evidence="15">
    <location>
        <begin position="928"/>
        <end position="1055"/>
    </location>
</feature>
<dbReference type="EMBL" id="JABMIG020000143">
    <property type="protein sequence ID" value="KAL3789280.1"/>
    <property type="molecule type" value="Genomic_DNA"/>
</dbReference>
<evidence type="ECO:0000256" key="8">
    <source>
        <dbReference type="ARBA" id="ARBA00022840"/>
    </source>
</evidence>
<dbReference type="Proteomes" id="UP001516023">
    <property type="component" value="Unassembled WGS sequence"/>
</dbReference>
<dbReference type="NCBIfam" id="NF003672">
    <property type="entry name" value="PRK05297.1"/>
    <property type="match status" value="1"/>
</dbReference>
<evidence type="ECO:0000256" key="9">
    <source>
        <dbReference type="ARBA" id="ARBA00022842"/>
    </source>
</evidence>
<dbReference type="InterPro" id="IPR041609">
    <property type="entry name" value="PurL_linker"/>
</dbReference>
<dbReference type="InterPro" id="IPR036676">
    <property type="entry name" value="PurM-like_C_sf"/>
</dbReference>
<keyword evidence="4" id="KW-0436">Ligase</keyword>
<evidence type="ECO:0000313" key="19">
    <source>
        <dbReference type="EMBL" id="KAL3789280.1"/>
    </source>
</evidence>
<dbReference type="Pfam" id="PF22689">
    <property type="entry name" value="FGAR-AT_PurM_N-like"/>
    <property type="match status" value="1"/>
</dbReference>
<evidence type="ECO:0000256" key="3">
    <source>
        <dbReference type="ARBA" id="ARBA00012747"/>
    </source>
</evidence>
<dbReference type="PROSITE" id="PS51273">
    <property type="entry name" value="GATASE_TYPE_1"/>
    <property type="match status" value="1"/>
</dbReference>
<dbReference type="Gene3D" id="3.40.50.880">
    <property type="match status" value="1"/>
</dbReference>
<dbReference type="SMART" id="SM01211">
    <property type="entry name" value="GATase_5"/>
    <property type="match status" value="1"/>
</dbReference>
<sequence>MILTMKIIHYYRETPTPHSLLPSLTERLPDCQIQSLRTEVCFNIQLAEGATLNEAETLRLEWLLRETFEKDGLRLETSAFNTSNDANVLLLEFGPRNSFASAFSSNATSICSAISLPISRLERSRRYLFTFSCPPSAEVVESLSAMLHDRMTEERYVKPVETFESGLVPKKVEVVDIMQEGRKALERINEERGLGFDEFDLDFYTDLFKMLGCRLAGFNGLIVEELDITHAANHSKMSTNTSIFDLDHEMFSVSFRPHVVHPTSNAFDARKYLTFIPPSSPSLNTQEKLGRNPTDVECFDMGQSNSEHSRHWYFSGKMIIDGVEKPHTLFQMVKATLPKDVPNNSVIAFHDNSSSIRGYDCQTLVPSSVTTAGKMEMQTKTLHPILTAETHNFPSAVAPFPGAETGTGGRLRDVMATGRGAYAVAGVCAYCVGNLNVPGYALPWEDESFVYPSNLASPLDIEIEASNGASDYGNKFGEPVIHGFTRSFGMRLPNGERFEWVKPIMFTAGVGALDDRHTSKGDPEKGMLVVKIGGPCYRIGIGGGAASSRVQSSENADLDFDAVQRGDAEMENRMNRLMRACCDLGDRNPIVSVHDQGAGGNGNVLKEIVEPAGAEYDIRKVYVGDNTLSVLEIWGAEYQENNALLIRPKDEALFKEMADRENCPFRVLGVVTGDGKVVVRDSADGSTPVDLPLELVLGKMPQKTFTDSHGENKLQPLSLPEGTTVMDAVDRVLRLLSVGSKRFLVHKVDRSVTGLIAQQQCVGPLQLPLANLGVTAHSHFGITGTAVACGEQPIKGLVSSAAMARMTVAEAMTNIMWAKISKIEDIKASGNWMYAAKLPGEGAKMYDACEALRDSLLALGCGIDGGKDSLSMAAQCGHEVVKAPGELTLTCYVTCPDIRKTITPDLKCPARCGHKTSLLFVDLGGGKARMGGSSLAQTFNQIGNECPDIEDFGVLKNAFLVVQDLIDSGTILAGHDRSDGGLAVVLMEMAFAGNCSISVVVPESYPGAGEIDTLFNEEAGIVVEVADGDVKSAIDAFISKGVPCIEIGTASAGGDSIKISIGSSPPCIDEKMTVLRDLWETTSFRLEKRQRSPDCVSQEEAGLKLRKAPQWSLTYTPETTEESIMNSSSKHKVAIIRQEGSNGDREMLSAFAAAGFESWDVTVSDLVNGRLTLEEFRGIVFVGGFSYADVLDSGKGWAGVIKFNNNVFQQFEAFRKRRDTFSLGVCNGCQLMALLGWIPSSKGLPEERQPRLLENDSGRFESRFSSVKILESPAVMFKGMEGSSLGVWVAHGEGRFHFPDNQVHESVMSSNLAPLRYVNDDNAITEEYPFNPNGSPDGIAALCSEDGRHLAMMPHPERVFTSWQWPWMPEEWSDYKVGPWLKMFQNARVFCDSNP</sequence>
<dbReference type="Pfam" id="PF18076">
    <property type="entry name" value="FGAR-AT_N"/>
    <property type="match status" value="1"/>
</dbReference>
<dbReference type="InterPro" id="IPR029062">
    <property type="entry name" value="Class_I_gatase-like"/>
</dbReference>
<dbReference type="GO" id="GO:0004642">
    <property type="term" value="F:phosphoribosylformylglycinamidine synthase activity"/>
    <property type="evidence" value="ECO:0007669"/>
    <property type="project" value="UniProtKB-EC"/>
</dbReference>
<name>A0ABD3PM93_9STRA</name>
<dbReference type="InterPro" id="IPR010918">
    <property type="entry name" value="PurM-like_C_dom"/>
</dbReference>
<dbReference type="SUPFAM" id="SSF82697">
    <property type="entry name" value="PurS-like"/>
    <property type="match status" value="1"/>
</dbReference>
<comment type="catalytic activity">
    <reaction evidence="13">
        <text>N(2)-formyl-N(1)-(5-phospho-beta-D-ribosyl)glycinamide + L-glutamine + ATP + H2O = 2-formamido-N(1)-(5-O-phospho-beta-D-ribosyl)acetamidine + L-glutamate + ADP + phosphate + H(+)</text>
        <dbReference type="Rhea" id="RHEA:17129"/>
        <dbReference type="ChEBI" id="CHEBI:15377"/>
        <dbReference type="ChEBI" id="CHEBI:15378"/>
        <dbReference type="ChEBI" id="CHEBI:29985"/>
        <dbReference type="ChEBI" id="CHEBI:30616"/>
        <dbReference type="ChEBI" id="CHEBI:43474"/>
        <dbReference type="ChEBI" id="CHEBI:58359"/>
        <dbReference type="ChEBI" id="CHEBI:147286"/>
        <dbReference type="ChEBI" id="CHEBI:147287"/>
        <dbReference type="ChEBI" id="CHEBI:456216"/>
        <dbReference type="EC" id="6.3.5.3"/>
    </reaction>
</comment>
<dbReference type="Gene3D" id="3.30.1330.10">
    <property type="entry name" value="PurM-like, N-terminal domain"/>
    <property type="match status" value="2"/>
</dbReference>
<keyword evidence="6" id="KW-0547">Nucleotide-binding</keyword>
<keyword evidence="9" id="KW-0460">Magnesium</keyword>
<comment type="caution">
    <text evidence="19">The sequence shown here is derived from an EMBL/GenBank/DDBJ whole genome shotgun (WGS) entry which is preliminary data.</text>
</comment>
<dbReference type="CDD" id="cd02204">
    <property type="entry name" value="PurL_repeat2"/>
    <property type="match status" value="1"/>
</dbReference>
<evidence type="ECO:0000313" key="20">
    <source>
        <dbReference type="Proteomes" id="UP001516023"/>
    </source>
</evidence>
<dbReference type="Gene3D" id="3.90.650.10">
    <property type="entry name" value="PurM-like C-terminal domain"/>
    <property type="match status" value="2"/>
</dbReference>
<dbReference type="EC" id="6.3.5.3" evidence="3"/>
<dbReference type="FunFam" id="3.90.650.10:FF:000006">
    <property type="entry name" value="Phosphoribosylformylglycinamidine synthase, putative"/>
    <property type="match status" value="1"/>
</dbReference>
<dbReference type="GO" id="GO:0046872">
    <property type="term" value="F:metal ion binding"/>
    <property type="evidence" value="ECO:0007669"/>
    <property type="project" value="UniProtKB-KW"/>
</dbReference>
<keyword evidence="8" id="KW-0067">ATP-binding</keyword>
<dbReference type="InterPro" id="IPR040707">
    <property type="entry name" value="FGAR-AT_N"/>
</dbReference>
<dbReference type="InterPro" id="IPR010073">
    <property type="entry name" value="PurL_large"/>
</dbReference>
<evidence type="ECO:0000256" key="12">
    <source>
        <dbReference type="ARBA" id="ARBA00032632"/>
    </source>
</evidence>
<dbReference type="GO" id="GO:0005524">
    <property type="term" value="F:ATP binding"/>
    <property type="evidence" value="ECO:0007669"/>
    <property type="project" value="UniProtKB-KW"/>
</dbReference>
<protein>
    <recommendedName>
        <fullName evidence="14">Phosphoribosylformylglycinamidine synthase</fullName>
        <ecNumber evidence="3">6.3.5.3</ecNumber>
    </recommendedName>
    <alternativeName>
        <fullName evidence="12">Formylglycinamide ribonucleotide amidotransferase</fullName>
    </alternativeName>
    <alternativeName>
        <fullName evidence="11">Formylglycinamide ribotide amidotransferase</fullName>
    </alternativeName>
</protein>
<evidence type="ECO:0000259" key="18">
    <source>
        <dbReference type="Pfam" id="PF22689"/>
    </source>
</evidence>
<feature type="domain" description="Phosphoribosylformylglycinamidine synthase N-terminal" evidence="17">
    <location>
        <begin position="50"/>
        <end position="155"/>
    </location>
</feature>
<comment type="similarity">
    <text evidence="2">In the N-terminal section; belongs to the FGAMS family.</text>
</comment>
<feature type="domain" description="FGAR-AT PurM N-terminal-like" evidence="18">
    <location>
        <begin position="740"/>
        <end position="892"/>
    </location>
</feature>
<dbReference type="Pfam" id="PF18072">
    <property type="entry name" value="FGAR-AT_linker"/>
    <property type="match status" value="1"/>
</dbReference>
<accession>A0ABD3PM93</accession>
<feature type="domain" description="PurM-like C-terminal" evidence="15">
    <location>
        <begin position="525"/>
        <end position="680"/>
    </location>
</feature>
<dbReference type="FunFam" id="3.30.1330.10:FF:000009">
    <property type="entry name" value="Probable phosphoribosylformylglycinamidine synthase"/>
    <property type="match status" value="1"/>
</dbReference>
<dbReference type="FunFam" id="3.40.50.880:FF:000008">
    <property type="entry name" value="Phosphoribosylformylglycinamidine synthase"/>
    <property type="match status" value="1"/>
</dbReference>
<dbReference type="GO" id="GO:0006164">
    <property type="term" value="P:purine nucleotide biosynthetic process"/>
    <property type="evidence" value="ECO:0007669"/>
    <property type="project" value="UniProtKB-KW"/>
</dbReference>
<dbReference type="SUPFAM" id="SSF52317">
    <property type="entry name" value="Class I glutamine amidotransferase-like"/>
    <property type="match status" value="1"/>
</dbReference>
<dbReference type="InterPro" id="IPR036921">
    <property type="entry name" value="PurM-like_N_sf"/>
</dbReference>
<dbReference type="CDD" id="cd02203">
    <property type="entry name" value="PurL_repeat1"/>
    <property type="match status" value="1"/>
</dbReference>
<evidence type="ECO:0000256" key="2">
    <source>
        <dbReference type="ARBA" id="ARBA00008608"/>
    </source>
</evidence>
<dbReference type="Pfam" id="PF02769">
    <property type="entry name" value="AIRS_C"/>
    <property type="match status" value="2"/>
</dbReference>
<dbReference type="FunFam" id="3.30.1330.10:FF:000007">
    <property type="entry name" value="Phosphoribosylformylglycinamidine synthase, putative"/>
    <property type="match status" value="1"/>
</dbReference>
<dbReference type="NCBIfam" id="TIGR01735">
    <property type="entry name" value="FGAM_synt"/>
    <property type="match status" value="1"/>
</dbReference>
<evidence type="ECO:0000256" key="4">
    <source>
        <dbReference type="ARBA" id="ARBA00022598"/>
    </source>
</evidence>
<keyword evidence="10" id="KW-0315">Glutamine amidotransferase</keyword>
<evidence type="ECO:0000256" key="1">
    <source>
        <dbReference type="ARBA" id="ARBA00004920"/>
    </source>
</evidence>
<evidence type="ECO:0000256" key="5">
    <source>
        <dbReference type="ARBA" id="ARBA00022723"/>
    </source>
</evidence>
<feature type="domain" description="Phosphoribosylformylglycinamidine synthase linker" evidence="16">
    <location>
        <begin position="287"/>
        <end position="311"/>
    </location>
</feature>
<dbReference type="InterPro" id="IPR055181">
    <property type="entry name" value="FGAR-AT_PurM_N-like"/>
</dbReference>
<evidence type="ECO:0000256" key="7">
    <source>
        <dbReference type="ARBA" id="ARBA00022755"/>
    </source>
</evidence>
<dbReference type="PANTHER" id="PTHR10099">
    <property type="entry name" value="PHOSPHORIBOSYLFORMYLGLYCINAMIDINE SYNTHASE"/>
    <property type="match status" value="1"/>
</dbReference>
<dbReference type="SUPFAM" id="SSF55326">
    <property type="entry name" value="PurM N-terminal domain-like"/>
    <property type="match status" value="2"/>
</dbReference>
<comment type="pathway">
    <text evidence="1">Purine metabolism; IMP biosynthesis via de novo pathway; 5-amino-1-(5-phospho-D-ribosyl)imidazole from N(2)-formyl-N(1)-(5-phospho-D-ribosyl)glycinamide: step 1/2.</text>
</comment>
<evidence type="ECO:0000256" key="6">
    <source>
        <dbReference type="ARBA" id="ARBA00022741"/>
    </source>
</evidence>
<keyword evidence="20" id="KW-1185">Reference proteome</keyword>